<dbReference type="InterPro" id="IPR006311">
    <property type="entry name" value="TAT_signal"/>
</dbReference>
<dbReference type="SUPFAM" id="SSF52317">
    <property type="entry name" value="Class I glutamine amidotransferase-like"/>
    <property type="match status" value="1"/>
</dbReference>
<accession>A0ABY4TKY5</accession>
<dbReference type="InterPro" id="IPR002818">
    <property type="entry name" value="DJ-1/PfpI"/>
</dbReference>
<feature type="chain" id="PRO_5046879576" evidence="1">
    <location>
        <begin position="28"/>
        <end position="261"/>
    </location>
</feature>
<gene>
    <name evidence="3" type="ORF">MW084_17790</name>
</gene>
<feature type="domain" description="DJ-1/PfpI" evidence="2">
    <location>
        <begin position="48"/>
        <end position="219"/>
    </location>
</feature>
<dbReference type="InterPro" id="IPR029062">
    <property type="entry name" value="Class_I_gatase-like"/>
</dbReference>
<keyword evidence="4" id="KW-1185">Reference proteome</keyword>
<evidence type="ECO:0000256" key="1">
    <source>
        <dbReference type="SAM" id="SignalP"/>
    </source>
</evidence>
<sequence length="261" mass="27171">MNRRTLLRTATALGAAGLATGAPTATAHAAAATGTAPPSGSGDRRPLRAQVVLFQGVEELDLAAPYEVLSASGHFTERDVEVRYVALDGPGPVTAAFGTRLRADHGWAPEEADLLVVPGGGYARRESPGVWAEIRRGALPRALAAARRPGLTVAGLCTGVMLLSAAGLTRGRPCTTHHRAQADLAEQGGVLKKARVVDDGDLVTAGGVTSGLDLALWLVRRELGVDAALGLEAMLEYEARGTVWTAQDRTAQDRTAQDRTA</sequence>
<evidence type="ECO:0000313" key="4">
    <source>
        <dbReference type="Proteomes" id="UP001056383"/>
    </source>
</evidence>
<protein>
    <submittedName>
        <fullName evidence="3">DJ-1/PfpI family protein</fullName>
    </submittedName>
</protein>
<proteinExistence type="predicted"/>
<dbReference type="CDD" id="cd03139">
    <property type="entry name" value="GATase1_PfpI_2"/>
    <property type="match status" value="1"/>
</dbReference>
<dbReference type="PANTHER" id="PTHR43130">
    <property type="entry name" value="ARAC-FAMILY TRANSCRIPTIONAL REGULATOR"/>
    <property type="match status" value="1"/>
</dbReference>
<dbReference type="PROSITE" id="PS51318">
    <property type="entry name" value="TAT"/>
    <property type="match status" value="1"/>
</dbReference>
<dbReference type="Gene3D" id="3.40.50.880">
    <property type="match status" value="1"/>
</dbReference>
<dbReference type="Proteomes" id="UP001056383">
    <property type="component" value="Chromosome"/>
</dbReference>
<dbReference type="InterPro" id="IPR052158">
    <property type="entry name" value="INH-QAR"/>
</dbReference>
<feature type="signal peptide" evidence="1">
    <location>
        <begin position="1"/>
        <end position="27"/>
    </location>
</feature>
<keyword evidence="1" id="KW-0732">Signal</keyword>
<name>A0ABY4TKY5_9ACTN</name>
<dbReference type="RefSeq" id="WP_050986750.1">
    <property type="nucleotide sequence ID" value="NZ_CP095474.1"/>
</dbReference>
<dbReference type="Pfam" id="PF01965">
    <property type="entry name" value="DJ-1_PfpI"/>
    <property type="match status" value="1"/>
</dbReference>
<organism evidence="3 4">
    <name type="scientific">Streptomyces sudanensis</name>
    <dbReference type="NCBI Taxonomy" id="436397"/>
    <lineage>
        <taxon>Bacteria</taxon>
        <taxon>Bacillati</taxon>
        <taxon>Actinomycetota</taxon>
        <taxon>Actinomycetes</taxon>
        <taxon>Kitasatosporales</taxon>
        <taxon>Streptomycetaceae</taxon>
        <taxon>Streptomyces</taxon>
    </lineage>
</organism>
<dbReference type="PANTHER" id="PTHR43130:SF2">
    <property type="entry name" value="DJ-1_PFPI DOMAIN-CONTAINING PROTEIN"/>
    <property type="match status" value="1"/>
</dbReference>
<reference evidence="3" key="1">
    <citation type="submission" date="2022-04" db="EMBL/GenBank/DDBJ databases">
        <title>Systematic whole-genome sequencing reveals an unexpected diversity among actinomycetoma pathogens and provides insights into their antibacterial susceptibilities.</title>
        <authorList>
            <person name="Watson A.K."/>
            <person name="Kepplinger B."/>
            <person name="Bakhiet S.M."/>
            <person name="Mhmoud N.A."/>
            <person name="Chapman J."/>
            <person name="Allenby N."/>
            <person name="Mickiewicz K."/>
            <person name="Goodfellow M."/>
            <person name="Fahal A.H."/>
            <person name="Errington J."/>
        </authorList>
    </citation>
    <scope>NUCLEOTIDE SEQUENCE</scope>
    <source>
        <strain evidence="3">SD 504</strain>
    </source>
</reference>
<dbReference type="EMBL" id="CP095474">
    <property type="protein sequence ID" value="URN18845.1"/>
    <property type="molecule type" value="Genomic_DNA"/>
</dbReference>
<evidence type="ECO:0000259" key="2">
    <source>
        <dbReference type="Pfam" id="PF01965"/>
    </source>
</evidence>
<evidence type="ECO:0000313" key="3">
    <source>
        <dbReference type="EMBL" id="URN18845.1"/>
    </source>
</evidence>